<proteinExistence type="predicted"/>
<protein>
    <submittedName>
        <fullName evidence="1">Uncharacterized protein</fullName>
    </submittedName>
</protein>
<accession>A0A5B7GPZ3</accession>
<name>A0A5B7GPZ3_PORTR</name>
<reference evidence="1 2" key="1">
    <citation type="submission" date="2019-05" db="EMBL/GenBank/DDBJ databases">
        <title>Another draft genome of Portunus trituberculatus and its Hox gene families provides insights of decapod evolution.</title>
        <authorList>
            <person name="Jeong J.-H."/>
            <person name="Song I."/>
            <person name="Kim S."/>
            <person name="Choi T."/>
            <person name="Kim D."/>
            <person name="Ryu S."/>
            <person name="Kim W."/>
        </authorList>
    </citation>
    <scope>NUCLEOTIDE SEQUENCE [LARGE SCALE GENOMIC DNA]</scope>
    <source>
        <tissue evidence="1">Muscle</tissue>
    </source>
</reference>
<keyword evidence="2" id="KW-1185">Reference proteome</keyword>
<dbReference type="Proteomes" id="UP000324222">
    <property type="component" value="Unassembled WGS sequence"/>
</dbReference>
<dbReference type="AlphaFoldDB" id="A0A5B7GPZ3"/>
<dbReference type="EMBL" id="VSRR010015873">
    <property type="protein sequence ID" value="MPC58644.1"/>
    <property type="molecule type" value="Genomic_DNA"/>
</dbReference>
<gene>
    <name evidence="1" type="ORF">E2C01_052651</name>
</gene>
<evidence type="ECO:0000313" key="1">
    <source>
        <dbReference type="EMBL" id="MPC58644.1"/>
    </source>
</evidence>
<organism evidence="1 2">
    <name type="scientific">Portunus trituberculatus</name>
    <name type="common">Swimming crab</name>
    <name type="synonym">Neptunus trituberculatus</name>
    <dbReference type="NCBI Taxonomy" id="210409"/>
    <lineage>
        <taxon>Eukaryota</taxon>
        <taxon>Metazoa</taxon>
        <taxon>Ecdysozoa</taxon>
        <taxon>Arthropoda</taxon>
        <taxon>Crustacea</taxon>
        <taxon>Multicrustacea</taxon>
        <taxon>Malacostraca</taxon>
        <taxon>Eumalacostraca</taxon>
        <taxon>Eucarida</taxon>
        <taxon>Decapoda</taxon>
        <taxon>Pleocyemata</taxon>
        <taxon>Brachyura</taxon>
        <taxon>Eubrachyura</taxon>
        <taxon>Portunoidea</taxon>
        <taxon>Portunidae</taxon>
        <taxon>Portuninae</taxon>
        <taxon>Portunus</taxon>
    </lineage>
</organism>
<comment type="caution">
    <text evidence="1">The sequence shown here is derived from an EMBL/GenBank/DDBJ whole genome shotgun (WGS) entry which is preliminary data.</text>
</comment>
<sequence length="138" mass="16029">MFENITRWRVRKEGEGGGPWRRGGLGRVLLGGLGGHRWRRRHLASSRRRPTQEFPLSIDPSGNCLESLQYFFFLRPYLTARGSSLAAQMLRTNWIHLGDLKVDPSLRRLNFQTPRRSVPSKLRKCFNIAVFRYSVSSR</sequence>
<evidence type="ECO:0000313" key="2">
    <source>
        <dbReference type="Proteomes" id="UP000324222"/>
    </source>
</evidence>